<evidence type="ECO:0000256" key="1">
    <source>
        <dbReference type="ARBA" id="ARBA00008172"/>
    </source>
</evidence>
<keyword evidence="8" id="KW-1185">Reference proteome</keyword>
<organism evidence="7 8">
    <name type="scientific">Flavobacterium chungbukense</name>
    <dbReference type="NCBI Taxonomy" id="877464"/>
    <lineage>
        <taxon>Bacteria</taxon>
        <taxon>Pseudomonadati</taxon>
        <taxon>Bacteroidota</taxon>
        <taxon>Flavobacteriia</taxon>
        <taxon>Flavobacteriales</taxon>
        <taxon>Flavobacteriaceae</taxon>
        <taxon>Flavobacterium</taxon>
    </lineage>
</organism>
<dbReference type="Pfam" id="PF06769">
    <property type="entry name" value="YoeB_toxin"/>
    <property type="match status" value="1"/>
</dbReference>
<proteinExistence type="inferred from homology"/>
<keyword evidence="5" id="KW-0378">Hydrolase</keyword>
<comment type="similarity">
    <text evidence="1">Belongs to the YoeB family.</text>
</comment>
<keyword evidence="2" id="KW-1277">Toxin-antitoxin system</keyword>
<evidence type="ECO:0000313" key="7">
    <source>
        <dbReference type="EMBL" id="GAA4127615.1"/>
    </source>
</evidence>
<evidence type="ECO:0000256" key="2">
    <source>
        <dbReference type="ARBA" id="ARBA00022649"/>
    </source>
</evidence>
<gene>
    <name evidence="7" type="ORF">GCM10022250_15520</name>
</gene>
<evidence type="ECO:0000256" key="5">
    <source>
        <dbReference type="ARBA" id="ARBA00022801"/>
    </source>
</evidence>
<dbReference type="Proteomes" id="UP001501333">
    <property type="component" value="Unassembled WGS sequence"/>
</dbReference>
<evidence type="ECO:0000313" key="8">
    <source>
        <dbReference type="Proteomes" id="UP001501333"/>
    </source>
</evidence>
<accession>A0ABP7XXS2</accession>
<dbReference type="PANTHER" id="PTHR38039">
    <property type="entry name" value="TOXIN YOEB"/>
    <property type="match status" value="1"/>
</dbReference>
<dbReference type="InterPro" id="IPR009614">
    <property type="entry name" value="YoeB_toxin"/>
</dbReference>
<keyword evidence="3" id="KW-0540">Nuclease</keyword>
<dbReference type="PANTHER" id="PTHR38039:SF1">
    <property type="entry name" value="TOXIN YOEB"/>
    <property type="match status" value="1"/>
</dbReference>
<dbReference type="Gene3D" id="3.30.2310.20">
    <property type="entry name" value="RelE-like"/>
    <property type="match status" value="1"/>
</dbReference>
<reference evidence="8" key="1">
    <citation type="journal article" date="2019" name="Int. J. Syst. Evol. Microbiol.">
        <title>The Global Catalogue of Microorganisms (GCM) 10K type strain sequencing project: providing services to taxonomists for standard genome sequencing and annotation.</title>
        <authorList>
            <consortium name="The Broad Institute Genomics Platform"/>
            <consortium name="The Broad Institute Genome Sequencing Center for Infectious Disease"/>
            <person name="Wu L."/>
            <person name="Ma J."/>
        </authorList>
    </citation>
    <scope>NUCLEOTIDE SEQUENCE [LARGE SCALE GENOMIC DNA]</scope>
    <source>
        <strain evidence="8">JCM 17386</strain>
    </source>
</reference>
<evidence type="ECO:0000256" key="4">
    <source>
        <dbReference type="ARBA" id="ARBA00022759"/>
    </source>
</evidence>
<dbReference type="SUPFAM" id="SSF143011">
    <property type="entry name" value="RelE-like"/>
    <property type="match status" value="1"/>
</dbReference>
<dbReference type="EMBL" id="BAABAO010000005">
    <property type="protein sequence ID" value="GAA4127615.1"/>
    <property type="molecule type" value="Genomic_DNA"/>
</dbReference>
<dbReference type="NCBIfam" id="TIGR02116">
    <property type="entry name" value="toxin_Txe_YoeB"/>
    <property type="match status" value="1"/>
</dbReference>
<sequence length="66" mass="7961">MKKITILIEDILLHPYEGLGKPEQLKYELSGRWSRRIDKEHRIIYRITEENNIEILNILSLKGHYE</sequence>
<comment type="caution">
    <text evidence="7">The sequence shown here is derived from an EMBL/GenBank/DDBJ whole genome shotgun (WGS) entry which is preliminary data.</text>
</comment>
<protein>
    <recommendedName>
        <fullName evidence="6">Putative mRNA interferase YoeB</fullName>
    </recommendedName>
</protein>
<evidence type="ECO:0000256" key="3">
    <source>
        <dbReference type="ARBA" id="ARBA00022722"/>
    </source>
</evidence>
<evidence type="ECO:0000256" key="6">
    <source>
        <dbReference type="ARBA" id="ARBA00030388"/>
    </source>
</evidence>
<name>A0ABP7XXS2_9FLAO</name>
<keyword evidence="4" id="KW-0255">Endonuclease</keyword>
<dbReference type="InterPro" id="IPR035093">
    <property type="entry name" value="RelE/ParE_toxin_dom_sf"/>
</dbReference>